<name>A0ABY2YRS1_9LACO</name>
<gene>
    <name evidence="1" type="ORF">DY048_06945</name>
</gene>
<sequence>MDAELMQKVQDNLKTNYAELFDDSGAEDKLNFIITRAYTKCRQYKDKVSNDELIMLLTLYSAYLLKNNQSADGSVTTAKADIFQAQFSSNSQGSNNYLSDFMDLLNDLGLSENDWKIQIG</sequence>
<reference evidence="1 2" key="1">
    <citation type="submission" date="2018-08" db="EMBL/GenBank/DDBJ databases">
        <title>Comparative genomics of wild bee and flower associated Lactobacillus reveals potential adaptation to the bee host.</title>
        <authorList>
            <person name="Vuong H.Q."/>
            <person name="Mcfrederick Q.S."/>
        </authorList>
    </citation>
    <scope>NUCLEOTIDE SEQUENCE [LARGE SCALE GENOMIC DNA]</scope>
    <source>
        <strain evidence="1 2">HV_04</strain>
    </source>
</reference>
<organism evidence="1 2">
    <name type="scientific">Apilactobacillus timberlakei</name>
    <dbReference type="NCBI Taxonomy" id="2008380"/>
    <lineage>
        <taxon>Bacteria</taxon>
        <taxon>Bacillati</taxon>
        <taxon>Bacillota</taxon>
        <taxon>Bacilli</taxon>
        <taxon>Lactobacillales</taxon>
        <taxon>Lactobacillaceae</taxon>
        <taxon>Apilactobacillus</taxon>
    </lineage>
</organism>
<comment type="caution">
    <text evidence="1">The sequence shown here is derived from an EMBL/GenBank/DDBJ whole genome shotgun (WGS) entry which is preliminary data.</text>
</comment>
<evidence type="ECO:0000313" key="2">
    <source>
        <dbReference type="Proteomes" id="UP000767392"/>
    </source>
</evidence>
<dbReference type="EMBL" id="QUAM01000006">
    <property type="protein sequence ID" value="TPR12741.1"/>
    <property type="molecule type" value="Genomic_DNA"/>
</dbReference>
<keyword evidence="2" id="KW-1185">Reference proteome</keyword>
<evidence type="ECO:0000313" key="1">
    <source>
        <dbReference type="EMBL" id="TPR12741.1"/>
    </source>
</evidence>
<dbReference type="Proteomes" id="UP000767392">
    <property type="component" value="Unassembled WGS sequence"/>
</dbReference>
<protein>
    <submittedName>
        <fullName evidence="1">Uncharacterized protein</fullName>
    </submittedName>
</protein>
<accession>A0ABY2YRS1</accession>
<proteinExistence type="predicted"/>
<dbReference type="RefSeq" id="WP_105988544.1">
    <property type="nucleotide sequence ID" value="NZ_POST01000011.1"/>
</dbReference>